<dbReference type="KEGG" id="tet:TTHERM_01014480"/>
<evidence type="ECO:0008006" key="4">
    <source>
        <dbReference type="Google" id="ProtNLM"/>
    </source>
</evidence>
<dbReference type="HOGENOM" id="CLU_2242005_0_0_1"/>
<dbReference type="AlphaFoldDB" id="Q22CY8"/>
<accession>Q22CY8</accession>
<keyword evidence="3" id="KW-1185">Reference proteome</keyword>
<proteinExistence type="predicted"/>
<gene>
    <name evidence="2" type="ORF">TTHERM_01014480</name>
</gene>
<dbReference type="GeneID" id="7846435"/>
<feature type="compositionally biased region" description="Low complexity" evidence="1">
    <location>
        <begin position="1"/>
        <end position="16"/>
    </location>
</feature>
<feature type="region of interest" description="Disordered" evidence="1">
    <location>
        <begin position="1"/>
        <end position="22"/>
    </location>
</feature>
<dbReference type="InParanoid" id="Q22CY8"/>
<protein>
    <recommendedName>
        <fullName evidence="4">Transmembrane protein</fullName>
    </recommendedName>
</protein>
<name>Q22CY8_TETTS</name>
<evidence type="ECO:0000313" key="2">
    <source>
        <dbReference type="EMBL" id="EAR83131.1"/>
    </source>
</evidence>
<evidence type="ECO:0000256" key="1">
    <source>
        <dbReference type="SAM" id="MobiDB-lite"/>
    </source>
</evidence>
<evidence type="ECO:0000313" key="3">
    <source>
        <dbReference type="Proteomes" id="UP000009168"/>
    </source>
</evidence>
<organism evidence="2 3">
    <name type="scientific">Tetrahymena thermophila (strain SB210)</name>
    <dbReference type="NCBI Taxonomy" id="312017"/>
    <lineage>
        <taxon>Eukaryota</taxon>
        <taxon>Sar</taxon>
        <taxon>Alveolata</taxon>
        <taxon>Ciliophora</taxon>
        <taxon>Intramacronucleata</taxon>
        <taxon>Oligohymenophorea</taxon>
        <taxon>Hymenostomatida</taxon>
        <taxon>Tetrahymenina</taxon>
        <taxon>Tetrahymenidae</taxon>
        <taxon>Tetrahymena</taxon>
    </lineage>
</organism>
<dbReference type="EMBL" id="GG662521">
    <property type="protein sequence ID" value="EAR83131.1"/>
    <property type="molecule type" value="Genomic_DNA"/>
</dbReference>
<dbReference type="Proteomes" id="UP000009168">
    <property type="component" value="Unassembled WGS sequence"/>
</dbReference>
<sequence>MMPMNNQSQQEENANQPLDETQELISASDLDQDYDNDYQDRNLSNELNNALFKSRIILKRAIFSYAYYRLSKMILNFFAKKLFNTDVNDFFYWDIFKFSEIVVKK</sequence>
<dbReference type="RefSeq" id="XP_001030794.1">
    <property type="nucleotide sequence ID" value="XM_001030794.1"/>
</dbReference>
<reference evidence="3" key="1">
    <citation type="journal article" date="2006" name="PLoS Biol.">
        <title>Macronuclear genome sequence of the ciliate Tetrahymena thermophila, a model eukaryote.</title>
        <authorList>
            <person name="Eisen J.A."/>
            <person name="Coyne R.S."/>
            <person name="Wu M."/>
            <person name="Wu D."/>
            <person name="Thiagarajan M."/>
            <person name="Wortman J.R."/>
            <person name="Badger J.H."/>
            <person name="Ren Q."/>
            <person name="Amedeo P."/>
            <person name="Jones K.M."/>
            <person name="Tallon L.J."/>
            <person name="Delcher A.L."/>
            <person name="Salzberg S.L."/>
            <person name="Silva J.C."/>
            <person name="Haas B.J."/>
            <person name="Majoros W.H."/>
            <person name="Farzad M."/>
            <person name="Carlton J.M."/>
            <person name="Smith R.K. Jr."/>
            <person name="Garg J."/>
            <person name="Pearlman R.E."/>
            <person name="Karrer K.M."/>
            <person name="Sun L."/>
            <person name="Manning G."/>
            <person name="Elde N.C."/>
            <person name="Turkewitz A.P."/>
            <person name="Asai D.J."/>
            <person name="Wilkes D.E."/>
            <person name="Wang Y."/>
            <person name="Cai H."/>
            <person name="Collins K."/>
            <person name="Stewart B.A."/>
            <person name="Lee S.R."/>
            <person name="Wilamowska K."/>
            <person name="Weinberg Z."/>
            <person name="Ruzzo W.L."/>
            <person name="Wloga D."/>
            <person name="Gaertig J."/>
            <person name="Frankel J."/>
            <person name="Tsao C.-C."/>
            <person name="Gorovsky M.A."/>
            <person name="Keeling P.J."/>
            <person name="Waller R.F."/>
            <person name="Patron N.J."/>
            <person name="Cherry J.M."/>
            <person name="Stover N.A."/>
            <person name="Krieger C.J."/>
            <person name="del Toro C."/>
            <person name="Ryder H.F."/>
            <person name="Williamson S.C."/>
            <person name="Barbeau R.A."/>
            <person name="Hamilton E.P."/>
            <person name="Orias E."/>
        </authorList>
    </citation>
    <scope>NUCLEOTIDE SEQUENCE [LARGE SCALE GENOMIC DNA]</scope>
    <source>
        <strain evidence="3">SB210</strain>
    </source>
</reference>